<organism evidence="1 2">
    <name type="scientific">Rubrimonas cliftonensis</name>
    <dbReference type="NCBI Taxonomy" id="89524"/>
    <lineage>
        <taxon>Bacteria</taxon>
        <taxon>Pseudomonadati</taxon>
        <taxon>Pseudomonadota</taxon>
        <taxon>Alphaproteobacteria</taxon>
        <taxon>Rhodobacterales</taxon>
        <taxon>Paracoccaceae</taxon>
        <taxon>Rubrimonas</taxon>
    </lineage>
</organism>
<dbReference type="SUPFAM" id="SSF52980">
    <property type="entry name" value="Restriction endonuclease-like"/>
    <property type="match status" value="1"/>
</dbReference>
<keyword evidence="1" id="KW-0255">Endonuclease</keyword>
<sequence>MLAALGDRFEIFDWRNAIAILENVHAGEAADIAAVLGAFTLRHSEEAVGGGDKSRIAAFIDKGLSERGWIEKAFDTRIVVDGVETPSPTHGVDCFRGRVALEVEWNNKDPFFDRDLNNFRLLYDLRVVDVGVIVTRATSLEKVLRGVGRSATTYGKATAHTEKLYPKIKGGGAGGCPAPVLGITERAYVDDRA</sequence>
<keyword evidence="1" id="KW-0540">Nuclease</keyword>
<name>A0A1H3VY68_9RHOB</name>
<proteinExistence type="predicted"/>
<dbReference type="Pfam" id="PF09195">
    <property type="entry name" value="Endonuc-BglII"/>
    <property type="match status" value="1"/>
</dbReference>
<dbReference type="Proteomes" id="UP000198703">
    <property type="component" value="Unassembled WGS sequence"/>
</dbReference>
<evidence type="ECO:0000313" key="2">
    <source>
        <dbReference type="Proteomes" id="UP000198703"/>
    </source>
</evidence>
<dbReference type="InterPro" id="IPR015278">
    <property type="entry name" value="BglII-like"/>
</dbReference>
<dbReference type="GO" id="GO:0009307">
    <property type="term" value="P:DNA restriction-modification system"/>
    <property type="evidence" value="ECO:0007669"/>
    <property type="project" value="InterPro"/>
</dbReference>
<keyword evidence="2" id="KW-1185">Reference proteome</keyword>
<dbReference type="GO" id="GO:0009036">
    <property type="term" value="F:type II site-specific deoxyribonuclease activity"/>
    <property type="evidence" value="ECO:0007669"/>
    <property type="project" value="InterPro"/>
</dbReference>
<evidence type="ECO:0000313" key="1">
    <source>
        <dbReference type="EMBL" id="SDZ79749.1"/>
    </source>
</evidence>
<protein>
    <submittedName>
        <fullName evidence="1">Restriction endonuclease BglII</fullName>
    </submittedName>
</protein>
<dbReference type="AlphaFoldDB" id="A0A1H3VY68"/>
<dbReference type="EMBL" id="FNQM01000001">
    <property type="protein sequence ID" value="SDZ79749.1"/>
    <property type="molecule type" value="Genomic_DNA"/>
</dbReference>
<dbReference type="RefSeq" id="WP_093247845.1">
    <property type="nucleotide sequence ID" value="NZ_FNQM01000001.1"/>
</dbReference>
<accession>A0A1H3VY68</accession>
<dbReference type="InterPro" id="IPR011335">
    <property type="entry name" value="Restrct_endonuc-II-like"/>
</dbReference>
<dbReference type="OrthoDB" id="1956808at2"/>
<dbReference type="STRING" id="89524.SAMN05444370_101400"/>
<reference evidence="1 2" key="1">
    <citation type="submission" date="2016-10" db="EMBL/GenBank/DDBJ databases">
        <authorList>
            <person name="de Groot N.N."/>
        </authorList>
    </citation>
    <scope>NUCLEOTIDE SEQUENCE [LARGE SCALE GENOMIC DNA]</scope>
    <source>
        <strain evidence="1 2">DSM 15345</strain>
    </source>
</reference>
<keyword evidence="1" id="KW-0378">Hydrolase</keyword>
<gene>
    <name evidence="1" type="ORF">SAMN05444370_101400</name>
</gene>